<evidence type="ECO:0000313" key="2">
    <source>
        <dbReference type="Proteomes" id="UP000799092"/>
    </source>
</evidence>
<organism evidence="1 2">
    <name type="scientific">Aquibacillus halophilus</name>
    <dbReference type="NCBI Taxonomy" id="930132"/>
    <lineage>
        <taxon>Bacteria</taxon>
        <taxon>Bacillati</taxon>
        <taxon>Bacillota</taxon>
        <taxon>Bacilli</taxon>
        <taxon>Bacillales</taxon>
        <taxon>Bacillaceae</taxon>
        <taxon>Aquibacillus</taxon>
    </lineage>
</organism>
<gene>
    <name evidence="1" type="ORF">GH741_17445</name>
</gene>
<name>A0A6A8DKX2_9BACI</name>
<dbReference type="AlphaFoldDB" id="A0A6A8DKX2"/>
<comment type="caution">
    <text evidence="1">The sequence shown here is derived from an EMBL/GenBank/DDBJ whole genome shotgun (WGS) entry which is preliminary data.</text>
</comment>
<dbReference type="Proteomes" id="UP000799092">
    <property type="component" value="Unassembled WGS sequence"/>
</dbReference>
<keyword evidence="2" id="KW-1185">Reference proteome</keyword>
<reference evidence="1" key="1">
    <citation type="submission" date="2019-11" db="EMBL/GenBank/DDBJ databases">
        <authorList>
            <person name="Li J."/>
        </authorList>
    </citation>
    <scope>NUCLEOTIDE SEQUENCE</scope>
    <source>
        <strain evidence="1">B6B</strain>
    </source>
</reference>
<accession>A0A6A8DKX2</accession>
<dbReference type="EMBL" id="WJNG01000016">
    <property type="protein sequence ID" value="MRH44431.1"/>
    <property type="molecule type" value="Genomic_DNA"/>
</dbReference>
<protein>
    <submittedName>
        <fullName evidence="1">Uncharacterized protein</fullName>
    </submittedName>
</protein>
<dbReference type="RefSeq" id="WP_153738047.1">
    <property type="nucleotide sequence ID" value="NZ_WJNG01000016.1"/>
</dbReference>
<evidence type="ECO:0000313" key="1">
    <source>
        <dbReference type="EMBL" id="MRH44431.1"/>
    </source>
</evidence>
<sequence length="97" mass="11586">MIQIIGTTDIHFNSDYTFLSDIKYHLTRGFEKYEIISHHTENKENQMKIKFTLNMAEKYHCKSLLDYNSYAYDEFKKRLPSKVKATYIQTIDIRPVA</sequence>
<proteinExistence type="predicted"/>
<dbReference type="OrthoDB" id="2970317at2"/>